<evidence type="ECO:0000313" key="2">
    <source>
        <dbReference type="EMBL" id="ODM97919.1"/>
    </source>
</evidence>
<feature type="compositionally biased region" description="Basic and acidic residues" evidence="1">
    <location>
        <begin position="302"/>
        <end position="313"/>
    </location>
</feature>
<accession>A0A1D2MXZ0</accession>
<feature type="compositionally biased region" description="Low complexity" evidence="1">
    <location>
        <begin position="259"/>
        <end position="282"/>
    </location>
</feature>
<evidence type="ECO:0000256" key="1">
    <source>
        <dbReference type="SAM" id="MobiDB-lite"/>
    </source>
</evidence>
<feature type="compositionally biased region" description="Polar residues" evidence="1">
    <location>
        <begin position="385"/>
        <end position="398"/>
    </location>
</feature>
<feature type="compositionally biased region" description="Polar residues" evidence="1">
    <location>
        <begin position="103"/>
        <end position="123"/>
    </location>
</feature>
<comment type="caution">
    <text evidence="2">The sequence shown here is derived from an EMBL/GenBank/DDBJ whole genome shotgun (WGS) entry which is preliminary data.</text>
</comment>
<feature type="compositionally biased region" description="Basic and acidic residues" evidence="1">
    <location>
        <begin position="181"/>
        <end position="201"/>
    </location>
</feature>
<organism evidence="2 3">
    <name type="scientific">Orchesella cincta</name>
    <name type="common">Springtail</name>
    <name type="synonym">Podura cincta</name>
    <dbReference type="NCBI Taxonomy" id="48709"/>
    <lineage>
        <taxon>Eukaryota</taxon>
        <taxon>Metazoa</taxon>
        <taxon>Ecdysozoa</taxon>
        <taxon>Arthropoda</taxon>
        <taxon>Hexapoda</taxon>
        <taxon>Collembola</taxon>
        <taxon>Entomobryomorpha</taxon>
        <taxon>Entomobryoidea</taxon>
        <taxon>Orchesellidae</taxon>
        <taxon>Orchesellinae</taxon>
        <taxon>Orchesella</taxon>
    </lineage>
</organism>
<feature type="compositionally biased region" description="Basic and acidic residues" evidence="1">
    <location>
        <begin position="156"/>
        <end position="168"/>
    </location>
</feature>
<feature type="compositionally biased region" description="Acidic residues" evidence="1">
    <location>
        <begin position="169"/>
        <end position="180"/>
    </location>
</feature>
<sequence length="546" mass="58857">MSAVLKKGAPSRSYPSRQRKLGPAPFASFEDLSDELESPGQPGDDSSNKVSVMPEIKEDRLNERAAACQSPTMTMPGDEEGTPEAVRAHRNVTATSSTSTVTFAPSYSAPTSGPTSGLQTPSTPRIDISCASSSTPPSDESASEKELFQGGLGLAFHEEAVDDLRSSTEELDLGEEEISSEEERRRRRLEEQEMRESDTYRRSSHPANIFSRKPSVPAAPPPPDDAQRKPSAHSLFLEGLLNRPCRHASFGHGDYMRPGASSSLSTHSAGSGQRSRSRSPSPHKLMFETSFCGAKPIPTKSMEAESPPKDKELPAAPMPEDVHSQQSTSVVTSTVPPLTPPSRFSDDSRSLKSPKKMVTPGWERHPELEQVCQAEGPKDIDTVSRSKTPLSPQPSSLGFDSRRPSAGRRSVSPHKMLLETSFCGSRPIPTRSMEMESPPKDLPDLGALLAECNKLAGLSHEMNVHKTVTTAQVHRHSSGDRSSIVSSRDEDQLRTTNQKEVRSKSDASQYTLGVTGGSGGGGGSGILCPIFMALQSLQSRQTCGNQ</sequence>
<evidence type="ECO:0000313" key="3">
    <source>
        <dbReference type="Proteomes" id="UP000094527"/>
    </source>
</evidence>
<feature type="compositionally biased region" description="Low complexity" evidence="1">
    <location>
        <begin position="129"/>
        <end position="140"/>
    </location>
</feature>
<dbReference type="AlphaFoldDB" id="A0A1D2MXZ0"/>
<dbReference type="EMBL" id="LJIJ01000395">
    <property type="protein sequence ID" value="ODM97919.1"/>
    <property type="molecule type" value="Genomic_DNA"/>
</dbReference>
<proteinExistence type="predicted"/>
<feature type="compositionally biased region" description="Basic and acidic residues" evidence="1">
    <location>
        <begin position="487"/>
        <end position="505"/>
    </location>
</feature>
<reference evidence="2 3" key="1">
    <citation type="journal article" date="2016" name="Genome Biol. Evol.">
        <title>Gene Family Evolution Reflects Adaptation to Soil Environmental Stressors in the Genome of the Collembolan Orchesella cincta.</title>
        <authorList>
            <person name="Faddeeva-Vakhrusheva A."/>
            <person name="Derks M.F."/>
            <person name="Anvar S.Y."/>
            <person name="Agamennone V."/>
            <person name="Suring W."/>
            <person name="Smit S."/>
            <person name="van Straalen N.M."/>
            <person name="Roelofs D."/>
        </authorList>
    </citation>
    <scope>NUCLEOTIDE SEQUENCE [LARGE SCALE GENOMIC DNA]</scope>
    <source>
        <tissue evidence="2">Mixed pool</tissue>
    </source>
</reference>
<feature type="compositionally biased region" description="Low complexity" evidence="1">
    <location>
        <begin position="327"/>
        <end position="336"/>
    </location>
</feature>
<feature type="region of interest" description="Disordered" evidence="1">
    <location>
        <begin position="1"/>
        <end position="411"/>
    </location>
</feature>
<feature type="compositionally biased region" description="Low complexity" evidence="1">
    <location>
        <begin position="92"/>
        <end position="102"/>
    </location>
</feature>
<dbReference type="Proteomes" id="UP000094527">
    <property type="component" value="Unassembled WGS sequence"/>
</dbReference>
<gene>
    <name evidence="2" type="ORF">Ocin01_08765</name>
</gene>
<protein>
    <submittedName>
        <fullName evidence="2">Uncharacterized protein</fullName>
    </submittedName>
</protein>
<feature type="region of interest" description="Disordered" evidence="1">
    <location>
        <begin position="470"/>
        <end position="512"/>
    </location>
</feature>
<name>A0A1D2MXZ0_ORCCI</name>
<keyword evidence="3" id="KW-1185">Reference proteome</keyword>
<dbReference type="OrthoDB" id="6428710at2759"/>